<organism evidence="4 5">
    <name type="scientific">Histidinibacterium aquaticum</name>
    <dbReference type="NCBI Taxonomy" id="2613962"/>
    <lineage>
        <taxon>Bacteria</taxon>
        <taxon>Pseudomonadati</taxon>
        <taxon>Pseudomonadota</taxon>
        <taxon>Alphaproteobacteria</taxon>
        <taxon>Rhodobacterales</taxon>
        <taxon>Paracoccaceae</taxon>
        <taxon>Histidinibacterium</taxon>
    </lineage>
</organism>
<evidence type="ECO:0000256" key="2">
    <source>
        <dbReference type="PROSITE-ProRule" id="PRU00335"/>
    </source>
</evidence>
<name>A0A5J5GHL8_9RHOB</name>
<dbReference type="SUPFAM" id="SSF46689">
    <property type="entry name" value="Homeodomain-like"/>
    <property type="match status" value="1"/>
</dbReference>
<dbReference type="InterPro" id="IPR013573">
    <property type="entry name" value="Tscrpt_reg_YcdC_C"/>
</dbReference>
<dbReference type="PRINTS" id="PR00455">
    <property type="entry name" value="HTHTETR"/>
</dbReference>
<keyword evidence="5" id="KW-1185">Reference proteome</keyword>
<keyword evidence="1 2" id="KW-0238">DNA-binding</keyword>
<dbReference type="Pfam" id="PF00440">
    <property type="entry name" value="TetR_N"/>
    <property type="match status" value="1"/>
</dbReference>
<dbReference type="AlphaFoldDB" id="A0A5J5GHL8"/>
<dbReference type="SUPFAM" id="SSF48498">
    <property type="entry name" value="Tetracyclin repressor-like, C-terminal domain"/>
    <property type="match status" value="1"/>
</dbReference>
<evidence type="ECO:0000256" key="1">
    <source>
        <dbReference type="ARBA" id="ARBA00023125"/>
    </source>
</evidence>
<accession>A0A5J5GHL8</accession>
<dbReference type="GO" id="GO:0000976">
    <property type="term" value="F:transcription cis-regulatory region binding"/>
    <property type="evidence" value="ECO:0007669"/>
    <property type="project" value="TreeGrafter"/>
</dbReference>
<evidence type="ECO:0000259" key="3">
    <source>
        <dbReference type="PROSITE" id="PS50977"/>
    </source>
</evidence>
<comment type="caution">
    <text evidence="4">The sequence shown here is derived from an EMBL/GenBank/DDBJ whole genome shotgun (WGS) entry which is preliminary data.</text>
</comment>
<dbReference type="InterPro" id="IPR001647">
    <property type="entry name" value="HTH_TetR"/>
</dbReference>
<dbReference type="GO" id="GO:0045892">
    <property type="term" value="P:negative regulation of DNA-templated transcription"/>
    <property type="evidence" value="ECO:0007669"/>
    <property type="project" value="InterPro"/>
</dbReference>
<gene>
    <name evidence="4" type="ORF">F3S47_14770</name>
</gene>
<dbReference type="GO" id="GO:0003700">
    <property type="term" value="F:DNA-binding transcription factor activity"/>
    <property type="evidence" value="ECO:0007669"/>
    <property type="project" value="TreeGrafter"/>
</dbReference>
<dbReference type="Proteomes" id="UP000326554">
    <property type="component" value="Unassembled WGS sequence"/>
</dbReference>
<proteinExistence type="predicted"/>
<dbReference type="RefSeq" id="WP_150446043.1">
    <property type="nucleotide sequence ID" value="NZ_VYQE01000004.1"/>
</dbReference>
<dbReference type="PANTHER" id="PTHR30055:SF196">
    <property type="entry name" value="HTH-TYPE TRANSCRIPTIONAL REGULATOR RUTR"/>
    <property type="match status" value="1"/>
</dbReference>
<dbReference type="Gene3D" id="1.10.10.60">
    <property type="entry name" value="Homeodomain-like"/>
    <property type="match status" value="1"/>
</dbReference>
<feature type="DNA-binding region" description="H-T-H motif" evidence="2">
    <location>
        <begin position="35"/>
        <end position="54"/>
    </location>
</feature>
<evidence type="ECO:0000313" key="4">
    <source>
        <dbReference type="EMBL" id="KAA9007024.1"/>
    </source>
</evidence>
<feature type="domain" description="HTH tetR-type" evidence="3">
    <location>
        <begin position="12"/>
        <end position="72"/>
    </location>
</feature>
<reference evidence="4 5" key="1">
    <citation type="submission" date="2019-09" db="EMBL/GenBank/DDBJ databases">
        <authorList>
            <person name="Park J.-S."/>
            <person name="Choi H.-J."/>
        </authorList>
    </citation>
    <scope>NUCLEOTIDE SEQUENCE [LARGE SCALE GENOMIC DNA]</scope>
    <source>
        <strain evidence="4 5">176SS1-4</strain>
    </source>
</reference>
<dbReference type="Gene3D" id="1.10.357.10">
    <property type="entry name" value="Tetracycline Repressor, domain 2"/>
    <property type="match status" value="1"/>
</dbReference>
<dbReference type="PANTHER" id="PTHR30055">
    <property type="entry name" value="HTH-TYPE TRANSCRIPTIONAL REGULATOR RUTR"/>
    <property type="match status" value="1"/>
</dbReference>
<dbReference type="Pfam" id="PF08362">
    <property type="entry name" value="TetR_C_3"/>
    <property type="match status" value="1"/>
</dbReference>
<sequence>MKDEKPPTRIQKKNREVILDAALEVFSQEGFRGATLDRIAKVAGLSKPNLLYYFSSKDAIHEALLRGLLSTWLDPLRAIDPSGDPVEEIMGYVRRKLALARDYPRESRLFAIEILQGAPRIAPVLSGELRELVDETAGVIDGWAAAGRIAPVDPRHLIFSIWALTQHYSDFDVQIRAVLGDGDPFAGAEIHLEAVFRRILGGGPSLSGVN</sequence>
<dbReference type="InterPro" id="IPR009057">
    <property type="entry name" value="Homeodomain-like_sf"/>
</dbReference>
<protein>
    <submittedName>
        <fullName evidence="4">TetR family transcriptional regulator</fullName>
    </submittedName>
</protein>
<dbReference type="InterPro" id="IPR050109">
    <property type="entry name" value="HTH-type_TetR-like_transc_reg"/>
</dbReference>
<dbReference type="InterPro" id="IPR036271">
    <property type="entry name" value="Tet_transcr_reg_TetR-rel_C_sf"/>
</dbReference>
<dbReference type="PROSITE" id="PS50977">
    <property type="entry name" value="HTH_TETR_2"/>
    <property type="match status" value="1"/>
</dbReference>
<evidence type="ECO:0000313" key="5">
    <source>
        <dbReference type="Proteomes" id="UP000326554"/>
    </source>
</evidence>
<dbReference type="EMBL" id="VYQE01000004">
    <property type="protein sequence ID" value="KAA9007024.1"/>
    <property type="molecule type" value="Genomic_DNA"/>
</dbReference>